<dbReference type="Pfam" id="PF03466">
    <property type="entry name" value="LysR_substrate"/>
    <property type="match status" value="1"/>
</dbReference>
<proteinExistence type="inferred from homology"/>
<keyword evidence="7" id="KW-1185">Reference proteome</keyword>
<evidence type="ECO:0000256" key="3">
    <source>
        <dbReference type="ARBA" id="ARBA00023125"/>
    </source>
</evidence>
<accession>A0A545TT70</accession>
<organism evidence="6 7">
    <name type="scientific">Denitrobaculum tricleocarpae</name>
    <dbReference type="NCBI Taxonomy" id="2591009"/>
    <lineage>
        <taxon>Bacteria</taxon>
        <taxon>Pseudomonadati</taxon>
        <taxon>Pseudomonadota</taxon>
        <taxon>Alphaproteobacteria</taxon>
        <taxon>Rhodospirillales</taxon>
        <taxon>Rhodospirillaceae</taxon>
        <taxon>Denitrobaculum</taxon>
    </lineage>
</organism>
<dbReference type="PANTHER" id="PTHR30537:SF5">
    <property type="entry name" value="HTH-TYPE TRANSCRIPTIONAL ACTIVATOR TTDR-RELATED"/>
    <property type="match status" value="1"/>
</dbReference>
<dbReference type="RefSeq" id="WP_142896132.1">
    <property type="nucleotide sequence ID" value="NZ_ML660054.1"/>
</dbReference>
<name>A0A545TT70_9PROT</name>
<dbReference type="GO" id="GO:0003677">
    <property type="term" value="F:DNA binding"/>
    <property type="evidence" value="ECO:0007669"/>
    <property type="project" value="UniProtKB-KW"/>
</dbReference>
<dbReference type="Gene3D" id="1.10.10.10">
    <property type="entry name" value="Winged helix-like DNA-binding domain superfamily/Winged helix DNA-binding domain"/>
    <property type="match status" value="1"/>
</dbReference>
<feature type="domain" description="HTH lysR-type" evidence="5">
    <location>
        <begin position="3"/>
        <end position="60"/>
    </location>
</feature>
<keyword evidence="4" id="KW-0804">Transcription</keyword>
<dbReference type="OrthoDB" id="9812435at2"/>
<dbReference type="GO" id="GO:0003700">
    <property type="term" value="F:DNA-binding transcription factor activity"/>
    <property type="evidence" value="ECO:0007669"/>
    <property type="project" value="InterPro"/>
</dbReference>
<evidence type="ECO:0000256" key="2">
    <source>
        <dbReference type="ARBA" id="ARBA00023015"/>
    </source>
</evidence>
<reference evidence="6 7" key="1">
    <citation type="submission" date="2019-06" db="EMBL/GenBank/DDBJ databases">
        <title>Whole genome sequence for Rhodospirillaceae sp. R148.</title>
        <authorList>
            <person name="Wang G."/>
        </authorList>
    </citation>
    <scope>NUCLEOTIDE SEQUENCE [LARGE SCALE GENOMIC DNA]</scope>
    <source>
        <strain evidence="6 7">R148</strain>
    </source>
</reference>
<evidence type="ECO:0000256" key="4">
    <source>
        <dbReference type="ARBA" id="ARBA00023163"/>
    </source>
</evidence>
<dbReference type="FunFam" id="1.10.10.10:FF:000001">
    <property type="entry name" value="LysR family transcriptional regulator"/>
    <property type="match status" value="1"/>
</dbReference>
<dbReference type="FunFam" id="3.40.190.290:FF:000001">
    <property type="entry name" value="Transcriptional regulator, LysR family"/>
    <property type="match status" value="1"/>
</dbReference>
<dbReference type="InterPro" id="IPR036388">
    <property type="entry name" value="WH-like_DNA-bd_sf"/>
</dbReference>
<comment type="caution">
    <text evidence="6">The sequence shown here is derived from an EMBL/GenBank/DDBJ whole genome shotgun (WGS) entry which is preliminary data.</text>
</comment>
<evidence type="ECO:0000256" key="1">
    <source>
        <dbReference type="ARBA" id="ARBA00009437"/>
    </source>
</evidence>
<dbReference type="AlphaFoldDB" id="A0A545TT70"/>
<sequence length="299" mass="32889">MSLDLKSLELFVRAAFLGAIGKAGAEVGLSRTAATQRIQSLETDVGVQLFHRTTRRLSLTSDGETFLGHAKRILDNVDEALSETQRDPRAIKGELRIASSASFGRRHIAPYVSEFLDEHPGVSIQLSLNDMVVDLVNGGFDLSIRLGELAPSSLKARRLAASPRIVVAAPTYLAGHDMPKAPEELINHNCLVRGDARAWKLRDPDGKVRDYKATGNFASNSAEAITEAARAGLGIARKCKWEVTEELAAGTLIQIFEEYTVMPEWSVFAVRSPSRHLPARVREFIEFLREKLQSEPSLT</sequence>
<dbReference type="EMBL" id="VHSH01000003">
    <property type="protein sequence ID" value="TQV80419.1"/>
    <property type="molecule type" value="Genomic_DNA"/>
</dbReference>
<dbReference type="Pfam" id="PF00126">
    <property type="entry name" value="HTH_1"/>
    <property type="match status" value="1"/>
</dbReference>
<protein>
    <submittedName>
        <fullName evidence="6">LysR family transcriptional regulator</fullName>
    </submittedName>
</protein>
<comment type="similarity">
    <text evidence="1">Belongs to the LysR transcriptional regulatory family.</text>
</comment>
<dbReference type="Proteomes" id="UP000315252">
    <property type="component" value="Unassembled WGS sequence"/>
</dbReference>
<dbReference type="CDD" id="cd08422">
    <property type="entry name" value="PBP2_CrgA_like"/>
    <property type="match status" value="1"/>
</dbReference>
<evidence type="ECO:0000313" key="6">
    <source>
        <dbReference type="EMBL" id="TQV80419.1"/>
    </source>
</evidence>
<dbReference type="InterPro" id="IPR036390">
    <property type="entry name" value="WH_DNA-bd_sf"/>
</dbReference>
<dbReference type="PROSITE" id="PS50931">
    <property type="entry name" value="HTH_LYSR"/>
    <property type="match status" value="1"/>
</dbReference>
<dbReference type="InterPro" id="IPR058163">
    <property type="entry name" value="LysR-type_TF_proteobact-type"/>
</dbReference>
<evidence type="ECO:0000259" key="5">
    <source>
        <dbReference type="PROSITE" id="PS50931"/>
    </source>
</evidence>
<dbReference type="InterPro" id="IPR000847">
    <property type="entry name" value="LysR_HTH_N"/>
</dbReference>
<evidence type="ECO:0000313" key="7">
    <source>
        <dbReference type="Proteomes" id="UP000315252"/>
    </source>
</evidence>
<dbReference type="Gene3D" id="3.40.190.290">
    <property type="match status" value="1"/>
</dbReference>
<keyword evidence="2" id="KW-0805">Transcription regulation</keyword>
<gene>
    <name evidence="6" type="ORF">FKG95_09560</name>
</gene>
<dbReference type="InterPro" id="IPR005119">
    <property type="entry name" value="LysR_subst-bd"/>
</dbReference>
<dbReference type="SUPFAM" id="SSF53850">
    <property type="entry name" value="Periplasmic binding protein-like II"/>
    <property type="match status" value="1"/>
</dbReference>
<dbReference type="PANTHER" id="PTHR30537">
    <property type="entry name" value="HTH-TYPE TRANSCRIPTIONAL REGULATOR"/>
    <property type="match status" value="1"/>
</dbReference>
<dbReference type="SUPFAM" id="SSF46785">
    <property type="entry name" value="Winged helix' DNA-binding domain"/>
    <property type="match status" value="1"/>
</dbReference>
<keyword evidence="3" id="KW-0238">DNA-binding</keyword>